<evidence type="ECO:0000313" key="2">
    <source>
        <dbReference type="EMBL" id="CAK0896228.1"/>
    </source>
</evidence>
<keyword evidence="3" id="KW-1185">Reference proteome</keyword>
<dbReference type="Gene3D" id="3.50.50.60">
    <property type="entry name" value="FAD/NAD(P)-binding domain"/>
    <property type="match status" value="1"/>
</dbReference>
<dbReference type="InterPro" id="IPR036188">
    <property type="entry name" value="FAD/NAD-bd_sf"/>
</dbReference>
<name>A0ABN9X9P2_9DINO</name>
<sequence length="688" mass="74209">MTRRLRVLCEDTAVLRAITELLKIDPETRAGLEEEFSHHEISDPCFDRLLKPSDIREGCVRALGCLLAKAEDAGVRHRILHLLRDMTNRALDQEEIHLQKALVRVLSRPARKLDETALNGLIQIEVHGQDDARRGAIKVLLPLLDDLQSGNTGGPLETEVVAWLTERTDKIVRMRGKSVFVAELCNHLKDENRDLPIYHSLRKLVEAQLPLRHPKHAVGRMETSVQQLNLRVSPAVVLHSGGPAMARSASLLLACAAAAAAAMLVGSLALSFVGASPAGLRAGQRAPSVEMQFFGGPPVTTTPPPPAGLSLGDVGGNNYVISMTILFFGSVLANANGFFAPWASSRALETPAGLQPVDHAVQAFTVRHPEVQELVNQMEGAGALRPWHGRVGAIGADGEFRARDGAEPPLWIGSAQQGMWSMSHWLASGQQLYQDEWVARLSRSDEGIWSLLSTKRKRIGQAGYSYVVMAHNGKCADRLIKTAPVQTAAHAPLRCKFTPRASPSSDRLELSSLWVCVLSVPRGAARFEGAFVEEHAVLSWISNNSAKYPQDAADPDREIWTLISTPRYGTDNKCPQESIPPDVRGKVSADMRAACGSLLAVDAGSLEVLHLQLWGAALPLNTCAQHFVHDSAARVGVCGDWLTAPSVEGALFSGLALAEGAARRPREHAGEALPGPGGLSRHVGVLGT</sequence>
<protein>
    <submittedName>
        <fullName evidence="2">Uncharacterized protein</fullName>
    </submittedName>
</protein>
<evidence type="ECO:0000256" key="1">
    <source>
        <dbReference type="SAM" id="Phobius"/>
    </source>
</evidence>
<dbReference type="Gene3D" id="3.90.660.10">
    <property type="match status" value="1"/>
</dbReference>
<keyword evidence="1" id="KW-1133">Transmembrane helix</keyword>
<comment type="caution">
    <text evidence="2">The sequence shown here is derived from an EMBL/GenBank/DDBJ whole genome shotgun (WGS) entry which is preliminary data.</text>
</comment>
<proteinExistence type="predicted"/>
<dbReference type="SUPFAM" id="SSF51905">
    <property type="entry name" value="FAD/NAD(P)-binding domain"/>
    <property type="match status" value="1"/>
</dbReference>
<dbReference type="Proteomes" id="UP001189429">
    <property type="component" value="Unassembled WGS sequence"/>
</dbReference>
<dbReference type="PANTHER" id="PTHR16128:SF5">
    <property type="entry name" value="FAD_NAD(P)-BINDING OXIDOREDUCTASE FAMILY PROTEIN"/>
    <property type="match status" value="1"/>
</dbReference>
<reference evidence="2" key="1">
    <citation type="submission" date="2023-10" db="EMBL/GenBank/DDBJ databases">
        <authorList>
            <person name="Chen Y."/>
            <person name="Shah S."/>
            <person name="Dougan E. K."/>
            <person name="Thang M."/>
            <person name="Chan C."/>
        </authorList>
    </citation>
    <scope>NUCLEOTIDE SEQUENCE [LARGE SCALE GENOMIC DNA]</scope>
</reference>
<keyword evidence="1" id="KW-0812">Transmembrane</keyword>
<gene>
    <name evidence="2" type="ORF">PCOR1329_LOCUS74748</name>
</gene>
<accession>A0ABN9X9P2</accession>
<dbReference type="EMBL" id="CAUYUJ010020159">
    <property type="protein sequence ID" value="CAK0896228.1"/>
    <property type="molecule type" value="Genomic_DNA"/>
</dbReference>
<dbReference type="PANTHER" id="PTHR16128">
    <property type="entry name" value="FAD/NAD(P)-BINDING OXIDOREDUCTASE FAMILY PROTEIN"/>
    <property type="match status" value="1"/>
</dbReference>
<keyword evidence="1" id="KW-0472">Membrane</keyword>
<organism evidence="2 3">
    <name type="scientific">Prorocentrum cordatum</name>
    <dbReference type="NCBI Taxonomy" id="2364126"/>
    <lineage>
        <taxon>Eukaryota</taxon>
        <taxon>Sar</taxon>
        <taxon>Alveolata</taxon>
        <taxon>Dinophyceae</taxon>
        <taxon>Prorocentrales</taxon>
        <taxon>Prorocentraceae</taxon>
        <taxon>Prorocentrum</taxon>
    </lineage>
</organism>
<feature type="transmembrane region" description="Helical" evidence="1">
    <location>
        <begin position="251"/>
        <end position="273"/>
    </location>
</feature>
<evidence type="ECO:0000313" key="3">
    <source>
        <dbReference type="Proteomes" id="UP001189429"/>
    </source>
</evidence>